<reference evidence="3 4" key="1">
    <citation type="journal article" date="2019" name="Microorganisms">
        <title>Systematic Affiliation and Genome Analysis of Subtercola vilae DB165(T) with Particular Emphasis on Cold Adaptation of an Isolate from a High-Altitude Cold Volcano Lake.</title>
        <authorList>
            <person name="Villalobos A.S."/>
            <person name="Wiese J."/>
            <person name="Imhoff J.F."/>
            <person name="Dorador C."/>
            <person name="Keller A."/>
            <person name="Hentschel U."/>
        </authorList>
    </citation>
    <scope>NUCLEOTIDE SEQUENCE [LARGE SCALE GENOMIC DNA]</scope>
    <source>
        <strain evidence="3 4">DB165</strain>
    </source>
</reference>
<dbReference type="SUPFAM" id="SSF52402">
    <property type="entry name" value="Adenine nucleotide alpha hydrolases-like"/>
    <property type="match status" value="2"/>
</dbReference>
<evidence type="ECO:0000259" key="2">
    <source>
        <dbReference type="Pfam" id="PF00582"/>
    </source>
</evidence>
<dbReference type="AlphaFoldDB" id="A0A4T2CBN5"/>
<gene>
    <name evidence="3" type="ORF">D4765_03750</name>
</gene>
<comment type="similarity">
    <text evidence="1">Belongs to the universal stress protein A family.</text>
</comment>
<dbReference type="Pfam" id="PF00582">
    <property type="entry name" value="Usp"/>
    <property type="match status" value="2"/>
</dbReference>
<evidence type="ECO:0000313" key="4">
    <source>
        <dbReference type="Proteomes" id="UP000306192"/>
    </source>
</evidence>
<dbReference type="Gene3D" id="3.40.50.620">
    <property type="entry name" value="HUPs"/>
    <property type="match status" value="2"/>
</dbReference>
<evidence type="ECO:0000256" key="1">
    <source>
        <dbReference type="ARBA" id="ARBA00008791"/>
    </source>
</evidence>
<accession>A0A4T2CBN5</accession>
<dbReference type="EMBL" id="QYRT01000005">
    <property type="protein sequence ID" value="TIH39888.1"/>
    <property type="molecule type" value="Genomic_DNA"/>
</dbReference>
<dbReference type="InterPro" id="IPR006016">
    <property type="entry name" value="UspA"/>
</dbReference>
<dbReference type="InterPro" id="IPR006015">
    <property type="entry name" value="Universal_stress_UspA"/>
</dbReference>
<comment type="caution">
    <text evidence="3">The sequence shown here is derived from an EMBL/GenBank/DDBJ whole genome shotgun (WGS) entry which is preliminary data.</text>
</comment>
<protein>
    <submittedName>
        <fullName evidence="3">Universal stress protein</fullName>
    </submittedName>
</protein>
<dbReference type="Proteomes" id="UP000306192">
    <property type="component" value="Unassembled WGS sequence"/>
</dbReference>
<dbReference type="PRINTS" id="PR01438">
    <property type="entry name" value="UNVRSLSTRESS"/>
</dbReference>
<dbReference type="InterPro" id="IPR014729">
    <property type="entry name" value="Rossmann-like_a/b/a_fold"/>
</dbReference>
<organism evidence="3 4">
    <name type="scientific">Subtercola vilae</name>
    <dbReference type="NCBI Taxonomy" id="2056433"/>
    <lineage>
        <taxon>Bacteria</taxon>
        <taxon>Bacillati</taxon>
        <taxon>Actinomycetota</taxon>
        <taxon>Actinomycetes</taxon>
        <taxon>Micrococcales</taxon>
        <taxon>Microbacteriaceae</taxon>
        <taxon>Subtercola</taxon>
    </lineage>
</organism>
<dbReference type="PANTHER" id="PTHR46268:SF6">
    <property type="entry name" value="UNIVERSAL STRESS PROTEIN UP12"/>
    <property type="match status" value="1"/>
</dbReference>
<keyword evidence="4" id="KW-1185">Reference proteome</keyword>
<dbReference type="PANTHER" id="PTHR46268">
    <property type="entry name" value="STRESS RESPONSE PROTEIN NHAX"/>
    <property type="match status" value="1"/>
</dbReference>
<sequence length="359" mass="37861">MPDSARRSPTGFGPQHRQCEASWGPLTLFDDPQEGHSGRMDINGRTHPLIVVGVDGSRSSVAALAFAKEYAERRHGRLRAVSVWSYPISYNPLPVTWSPKKDAEFQLRMASKEVFGHVLPDWYEQAVREGSAARNLLDESRTADALIVGSRGHGGFAGLLLGSVSAQCAAHSQCPAIVIHADHTAAGVGSDQTEHPLSARGGALVVGYDGSANADDALAWALAAAEDLGAPVTVVRTWSIDRIPRESSDEFGHGHSFDDVTAQVRRDLVSETQSLIDAHPRVAVTLQAALSQPAEELIRRSKDASMVVVGSRGRGGFVGLLLGSVSAECASHGMCPVVVVPAGSRTGSRAALNVAAVDG</sequence>
<name>A0A4T2CBN5_9MICO</name>
<evidence type="ECO:0000313" key="3">
    <source>
        <dbReference type="EMBL" id="TIH39888.1"/>
    </source>
</evidence>
<feature type="domain" description="UspA" evidence="2">
    <location>
        <begin position="204"/>
        <end position="341"/>
    </location>
</feature>
<proteinExistence type="inferred from homology"/>
<feature type="domain" description="UspA" evidence="2">
    <location>
        <begin position="50"/>
        <end position="180"/>
    </location>
</feature>